<dbReference type="InterPro" id="IPR035919">
    <property type="entry name" value="EAL_sf"/>
</dbReference>
<protein>
    <submittedName>
        <fullName evidence="2">EAL domain-containing protein</fullName>
    </submittedName>
</protein>
<dbReference type="EMBL" id="WHOD01000013">
    <property type="protein sequence ID" value="NOU92145.1"/>
    <property type="molecule type" value="Genomic_DNA"/>
</dbReference>
<dbReference type="AlphaFoldDB" id="A0A972GSW4"/>
<sequence length="473" mass="55192">MINFKFPTIVGGKMGDTMSLLSFYKWKEKFKLICYLPFSNKSLKYFPPDFSLRDPIVSILQQYRRQGGSCGLILLYMEDFHHLFATYPHSFIQNLQKHIRLTMREVIPSFFKKQDILGIKQFGGENFCIFIKEHQGFSYDELHRKSILLRNELERRLRLPARFHEEASYTFQTGCYMINQDIENTEAAIHSAYHYAHSIATKKLPAHFTKSRQHLVDIIHTENISVLTQPIMNLNTGEIFGWEILTRGPHNTPFHSPVELFDFAYQADLLSKMEFLVIKKAFNEIAVRHIREQVFINITPVTLCHPLFLNQLLAVMAQHPEISPSQIVLEITERHAIRNFEYMGHLLTKYRSHGFRFAVDDAGAGYSSLQTISELVPDIIKIDRSLIQNIDKFEVKQSLLRAMLHFAENINCQVIAEGVERQEEADILYEMQVQMGQGFYFARPEPFVADQDRTQQFRLVKEKIRGNRQVYSA</sequence>
<reference evidence="2" key="1">
    <citation type="submission" date="2019-10" db="EMBL/GenBank/DDBJ databases">
        <title>Description of Paenibacillus glebae sp. nov.</title>
        <authorList>
            <person name="Carlier A."/>
            <person name="Qi S."/>
        </authorList>
    </citation>
    <scope>NUCLEOTIDE SEQUENCE</scope>
    <source>
        <strain evidence="2">LMG 31456</strain>
    </source>
</reference>
<organism evidence="2 3">
    <name type="scientific">Paenibacillus foliorum</name>
    <dbReference type="NCBI Taxonomy" id="2654974"/>
    <lineage>
        <taxon>Bacteria</taxon>
        <taxon>Bacillati</taxon>
        <taxon>Bacillota</taxon>
        <taxon>Bacilli</taxon>
        <taxon>Bacillales</taxon>
        <taxon>Paenibacillaceae</taxon>
        <taxon>Paenibacillus</taxon>
    </lineage>
</organism>
<dbReference type="InterPro" id="IPR043128">
    <property type="entry name" value="Rev_trsase/Diguanyl_cyclase"/>
</dbReference>
<dbReference type="PROSITE" id="PS50883">
    <property type="entry name" value="EAL"/>
    <property type="match status" value="1"/>
</dbReference>
<dbReference type="SUPFAM" id="SSF141868">
    <property type="entry name" value="EAL domain-like"/>
    <property type="match status" value="1"/>
</dbReference>
<dbReference type="Gene3D" id="3.30.70.270">
    <property type="match status" value="1"/>
</dbReference>
<evidence type="ECO:0000313" key="2">
    <source>
        <dbReference type="EMBL" id="NOU92145.1"/>
    </source>
</evidence>
<keyword evidence="3" id="KW-1185">Reference proteome</keyword>
<dbReference type="Pfam" id="PF00563">
    <property type="entry name" value="EAL"/>
    <property type="match status" value="1"/>
</dbReference>
<dbReference type="Gene3D" id="3.20.20.450">
    <property type="entry name" value="EAL domain"/>
    <property type="match status" value="1"/>
</dbReference>
<dbReference type="PANTHER" id="PTHR33121">
    <property type="entry name" value="CYCLIC DI-GMP PHOSPHODIESTERASE PDEF"/>
    <property type="match status" value="1"/>
</dbReference>
<dbReference type="GO" id="GO:0071111">
    <property type="term" value="F:cyclic-guanylate-specific phosphodiesterase activity"/>
    <property type="evidence" value="ECO:0007669"/>
    <property type="project" value="InterPro"/>
</dbReference>
<proteinExistence type="predicted"/>
<dbReference type="InterPro" id="IPR001633">
    <property type="entry name" value="EAL_dom"/>
</dbReference>
<dbReference type="PANTHER" id="PTHR33121:SF76">
    <property type="entry name" value="SIGNALING PROTEIN"/>
    <property type="match status" value="1"/>
</dbReference>
<evidence type="ECO:0000313" key="3">
    <source>
        <dbReference type="Proteomes" id="UP000641588"/>
    </source>
</evidence>
<accession>A0A972GSW4</accession>
<comment type="caution">
    <text evidence="2">The sequence shown here is derived from an EMBL/GenBank/DDBJ whole genome shotgun (WGS) entry which is preliminary data.</text>
</comment>
<gene>
    <name evidence="2" type="ORF">GC093_02700</name>
</gene>
<evidence type="ECO:0000259" key="1">
    <source>
        <dbReference type="PROSITE" id="PS50883"/>
    </source>
</evidence>
<name>A0A972GSW4_9BACL</name>
<dbReference type="Proteomes" id="UP000641588">
    <property type="component" value="Unassembled WGS sequence"/>
</dbReference>
<dbReference type="SMART" id="SM00052">
    <property type="entry name" value="EAL"/>
    <property type="match status" value="1"/>
</dbReference>
<dbReference type="CDD" id="cd01948">
    <property type="entry name" value="EAL"/>
    <property type="match status" value="1"/>
</dbReference>
<dbReference type="InterPro" id="IPR050706">
    <property type="entry name" value="Cyclic-di-GMP_PDE-like"/>
</dbReference>
<feature type="domain" description="EAL" evidence="1">
    <location>
        <begin position="208"/>
        <end position="458"/>
    </location>
</feature>